<evidence type="ECO:0008006" key="3">
    <source>
        <dbReference type="Google" id="ProtNLM"/>
    </source>
</evidence>
<dbReference type="Gene3D" id="3.30.450.40">
    <property type="match status" value="1"/>
</dbReference>
<accession>A0ABS5DQF0</accession>
<comment type="caution">
    <text evidence="1">The sequence shown here is derived from an EMBL/GenBank/DDBJ whole genome shotgun (WGS) entry which is preliminary data.</text>
</comment>
<dbReference type="EMBL" id="JAGPXE010000020">
    <property type="protein sequence ID" value="MBQ0928526.1"/>
    <property type="molecule type" value="Genomic_DNA"/>
</dbReference>
<organism evidence="1 2">
    <name type="scientific">Saccharopolyspora endophytica</name>
    <dbReference type="NCBI Taxonomy" id="543886"/>
    <lineage>
        <taxon>Bacteria</taxon>
        <taxon>Bacillati</taxon>
        <taxon>Actinomycetota</taxon>
        <taxon>Actinomycetes</taxon>
        <taxon>Pseudonocardiales</taxon>
        <taxon>Pseudonocardiaceae</taxon>
        <taxon>Saccharopolyspora</taxon>
    </lineage>
</organism>
<sequence>MRIRAYDQQRGDGKNAMAGLKRGSEDRMSLVEVLSAIAAAGHHDAPLRVCQAAVHALPFDGASITVMSDADHQEPLCATNQAARRIDELQFELGEGPGIEAHASGRSVLVYDLAEPVEDQWPVFARAVSGSLARRMYAIPLEAGRARIGTLCFHGLTLERMGVNDAANALLSADVAAWAVVGVMTRGTAQDANDWLEGSSLRWADVHHATGIIGCQMQVPVGTALTCLRAHAFAHDRSLSDVAHDVVKGTLRFDQGRR</sequence>
<protein>
    <recommendedName>
        <fullName evidence="3">ANTAR domain-containing protein</fullName>
    </recommendedName>
</protein>
<evidence type="ECO:0000313" key="2">
    <source>
        <dbReference type="Proteomes" id="UP000674084"/>
    </source>
</evidence>
<dbReference type="RefSeq" id="WP_210973534.1">
    <property type="nucleotide sequence ID" value="NZ_JAGPXE010000020.1"/>
</dbReference>
<proteinExistence type="predicted"/>
<dbReference type="Proteomes" id="UP000674084">
    <property type="component" value="Unassembled WGS sequence"/>
</dbReference>
<evidence type="ECO:0000313" key="1">
    <source>
        <dbReference type="EMBL" id="MBQ0928526.1"/>
    </source>
</evidence>
<gene>
    <name evidence="1" type="ORF">KBO27_31670</name>
</gene>
<keyword evidence="2" id="KW-1185">Reference proteome</keyword>
<dbReference type="SUPFAM" id="SSF55781">
    <property type="entry name" value="GAF domain-like"/>
    <property type="match status" value="1"/>
</dbReference>
<name>A0ABS5DQF0_9PSEU</name>
<reference evidence="1 2" key="1">
    <citation type="submission" date="2021-04" db="EMBL/GenBank/DDBJ databases">
        <title>Whole-genome sequencing of Saccharopolyspora endophytica KCTC 19397.</title>
        <authorList>
            <person name="Ay H."/>
            <person name="Saygin H."/>
            <person name="Sahin N."/>
        </authorList>
    </citation>
    <scope>NUCLEOTIDE SEQUENCE [LARGE SCALE GENOMIC DNA]</scope>
    <source>
        <strain evidence="1 2">KCTC 19397</strain>
    </source>
</reference>
<dbReference type="InterPro" id="IPR029016">
    <property type="entry name" value="GAF-like_dom_sf"/>
</dbReference>